<comment type="subcellular location">
    <subcellularLocation>
        <location evidence="1">Cytoplasm</location>
    </subcellularLocation>
</comment>
<keyword evidence="4 8" id="KW-0863">Zinc-finger</keyword>
<dbReference type="GO" id="GO:0008270">
    <property type="term" value="F:zinc ion binding"/>
    <property type="evidence" value="ECO:0007669"/>
    <property type="project" value="UniProtKB-KW"/>
</dbReference>
<keyword evidence="5" id="KW-0862">Zinc</keyword>
<dbReference type="GO" id="GO:0003723">
    <property type="term" value="F:RNA binding"/>
    <property type="evidence" value="ECO:0007669"/>
    <property type="project" value="UniProtKB-UniRule"/>
</dbReference>
<keyword evidence="7 8" id="KW-0694">RNA-binding</keyword>
<feature type="compositionally biased region" description="Basic and acidic residues" evidence="9">
    <location>
        <begin position="361"/>
        <end position="436"/>
    </location>
</feature>
<dbReference type="InterPro" id="IPR008705">
    <property type="entry name" value="Nanos/Xcar2"/>
</dbReference>
<evidence type="ECO:0000313" key="12">
    <source>
        <dbReference type="Proteomes" id="UP001460270"/>
    </source>
</evidence>
<evidence type="ECO:0000256" key="9">
    <source>
        <dbReference type="SAM" id="MobiDB-lite"/>
    </source>
</evidence>
<comment type="similarity">
    <text evidence="8">Belongs to the nanos family.</text>
</comment>
<sequence length="496" mass="60639">MEPHSKRFQPWKDYLGLSNMIKQILGQSGDSETPDHKPPAPDRQTDELCRAWLSTCVSSASSPRLYDEHPMVSPSCADGFCYPLSDEAGSLKPAQKRNHVKSPKERKRTTRFKPPGVAESKTFCGFCKNNKESKLVYESHCLKNQTGEVLCPYLQKYVCPLCGATGTKAHTKRFCPKVDRDYFYRPEHRGQASHLPLPQKLRTVLPPSAWSSSLSLTQTDSSAVEIVFVLQKQKFPWWSHSPDGPELSHMSSLLQEREKERRERKEREREREKEKRERGREREERGRRERERGERERERKRRERKERERREREEREERERGREGGDKERGRERGKREERRRGREREKREERGRRLRGRERKRGEREGEKEKREEGEREERERREKEKREEGEREREERERERKRREEERERRERGERKRREEGERERERERGERERERKRRERKERERREREEREERERGREGGDKEREGERKERRRGREREREERGERKREGGRR</sequence>
<feature type="compositionally biased region" description="Basic and acidic residues" evidence="9">
    <location>
        <begin position="255"/>
        <end position="297"/>
    </location>
</feature>
<evidence type="ECO:0000256" key="7">
    <source>
        <dbReference type="ARBA" id="ARBA00022884"/>
    </source>
</evidence>
<dbReference type="InterPro" id="IPR024161">
    <property type="entry name" value="Znf_nanos-typ"/>
</dbReference>
<dbReference type="PANTHER" id="PTHR12887">
    <property type="entry name" value="NANOS PROTEIN"/>
    <property type="match status" value="1"/>
</dbReference>
<evidence type="ECO:0000256" key="8">
    <source>
        <dbReference type="PROSITE-ProRule" id="PRU00855"/>
    </source>
</evidence>
<comment type="caution">
    <text evidence="11">The sequence shown here is derived from an EMBL/GenBank/DDBJ whole genome shotgun (WGS) entry which is preliminary data.</text>
</comment>
<evidence type="ECO:0000313" key="11">
    <source>
        <dbReference type="EMBL" id="KAK7877714.1"/>
    </source>
</evidence>
<evidence type="ECO:0000256" key="1">
    <source>
        <dbReference type="ARBA" id="ARBA00004496"/>
    </source>
</evidence>
<reference evidence="12" key="1">
    <citation type="submission" date="2024-04" db="EMBL/GenBank/DDBJ databases">
        <title>Salinicola lusitanus LLJ914,a marine bacterium isolated from the Okinawa Trough.</title>
        <authorList>
            <person name="Li J."/>
        </authorList>
    </citation>
    <scope>NUCLEOTIDE SEQUENCE [LARGE SCALE GENOMIC DNA]</scope>
</reference>
<keyword evidence="12" id="KW-1185">Reference proteome</keyword>
<feature type="compositionally biased region" description="Basic residues" evidence="9">
    <location>
        <begin position="94"/>
        <end position="111"/>
    </location>
</feature>
<evidence type="ECO:0000256" key="2">
    <source>
        <dbReference type="ARBA" id="ARBA00022490"/>
    </source>
</evidence>
<dbReference type="GO" id="GO:0006417">
    <property type="term" value="P:regulation of translation"/>
    <property type="evidence" value="ECO:0007669"/>
    <property type="project" value="UniProtKB-UniRule"/>
</dbReference>
<dbReference type="Pfam" id="PF05741">
    <property type="entry name" value="zf-nanos"/>
    <property type="match status" value="1"/>
</dbReference>
<evidence type="ECO:0000256" key="4">
    <source>
        <dbReference type="ARBA" id="ARBA00022771"/>
    </source>
</evidence>
<gene>
    <name evidence="11" type="ORF">WMY93_031574</name>
</gene>
<feature type="domain" description="Nanos-type" evidence="10">
    <location>
        <begin position="123"/>
        <end position="177"/>
    </location>
</feature>
<feature type="region of interest" description="Disordered" evidence="9">
    <location>
        <begin position="239"/>
        <end position="496"/>
    </location>
</feature>
<dbReference type="EMBL" id="JBBPFD010000675">
    <property type="protein sequence ID" value="KAK7877714.1"/>
    <property type="molecule type" value="Genomic_DNA"/>
</dbReference>
<accession>A0AAW0MI09</accession>
<feature type="compositionally biased region" description="Basic and acidic residues" evidence="9">
    <location>
        <begin position="33"/>
        <end position="44"/>
    </location>
</feature>
<dbReference type="Proteomes" id="UP001460270">
    <property type="component" value="Unassembled WGS sequence"/>
</dbReference>
<feature type="region of interest" description="Disordered" evidence="9">
    <location>
        <begin position="92"/>
        <end position="112"/>
    </location>
</feature>
<keyword evidence="2" id="KW-0963">Cytoplasm</keyword>
<dbReference type="InterPro" id="IPR038129">
    <property type="entry name" value="Nanos_sf"/>
</dbReference>
<feature type="region of interest" description="Disordered" evidence="9">
    <location>
        <begin position="24"/>
        <end position="44"/>
    </location>
</feature>
<evidence type="ECO:0000256" key="5">
    <source>
        <dbReference type="ARBA" id="ARBA00022833"/>
    </source>
</evidence>
<proteinExistence type="inferred from homology"/>
<evidence type="ECO:0000259" key="10">
    <source>
        <dbReference type="PROSITE" id="PS51522"/>
    </source>
</evidence>
<name>A0AAW0MI09_9GOBI</name>
<feature type="compositionally biased region" description="Basic and acidic residues" evidence="9">
    <location>
        <begin position="444"/>
        <end position="496"/>
    </location>
</feature>
<evidence type="ECO:0000256" key="3">
    <source>
        <dbReference type="ARBA" id="ARBA00022723"/>
    </source>
</evidence>
<protein>
    <recommendedName>
        <fullName evidence="10">Nanos-type domain-containing protein</fullName>
    </recommendedName>
</protein>
<keyword evidence="6 8" id="KW-0810">Translation regulation</keyword>
<dbReference type="Gene3D" id="4.10.60.30">
    <property type="entry name" value="Nanos, RNA-binding domain"/>
    <property type="match status" value="1"/>
</dbReference>
<evidence type="ECO:0000256" key="6">
    <source>
        <dbReference type="ARBA" id="ARBA00022845"/>
    </source>
</evidence>
<dbReference type="GO" id="GO:0005737">
    <property type="term" value="C:cytoplasm"/>
    <property type="evidence" value="ECO:0007669"/>
    <property type="project" value="UniProtKB-SubCell"/>
</dbReference>
<feature type="compositionally biased region" description="Basic and acidic residues" evidence="9">
    <location>
        <begin position="305"/>
        <end position="352"/>
    </location>
</feature>
<dbReference type="AlphaFoldDB" id="A0AAW0MI09"/>
<dbReference type="PROSITE" id="PS51522">
    <property type="entry name" value="ZF_NANOS"/>
    <property type="match status" value="1"/>
</dbReference>
<organism evidence="11 12">
    <name type="scientific">Mugilogobius chulae</name>
    <name type="common">yellowstripe goby</name>
    <dbReference type="NCBI Taxonomy" id="88201"/>
    <lineage>
        <taxon>Eukaryota</taxon>
        <taxon>Metazoa</taxon>
        <taxon>Chordata</taxon>
        <taxon>Craniata</taxon>
        <taxon>Vertebrata</taxon>
        <taxon>Euteleostomi</taxon>
        <taxon>Actinopterygii</taxon>
        <taxon>Neopterygii</taxon>
        <taxon>Teleostei</taxon>
        <taxon>Neoteleostei</taxon>
        <taxon>Acanthomorphata</taxon>
        <taxon>Gobiaria</taxon>
        <taxon>Gobiiformes</taxon>
        <taxon>Gobioidei</taxon>
        <taxon>Gobiidae</taxon>
        <taxon>Gobionellinae</taxon>
        <taxon>Mugilogobius</taxon>
    </lineage>
</organism>
<keyword evidence="3" id="KW-0479">Metal-binding</keyword>